<organism evidence="9">
    <name type="scientific">Brassica oleracea</name>
    <name type="common">Wild cabbage</name>
    <dbReference type="NCBI Taxonomy" id="3712"/>
    <lineage>
        <taxon>Eukaryota</taxon>
        <taxon>Viridiplantae</taxon>
        <taxon>Streptophyta</taxon>
        <taxon>Embryophyta</taxon>
        <taxon>Tracheophyta</taxon>
        <taxon>Spermatophyta</taxon>
        <taxon>Magnoliopsida</taxon>
        <taxon>eudicotyledons</taxon>
        <taxon>Gunneridae</taxon>
        <taxon>Pentapetalae</taxon>
        <taxon>rosids</taxon>
        <taxon>malvids</taxon>
        <taxon>Brassicales</taxon>
        <taxon>Brassicaceae</taxon>
        <taxon>Brassiceae</taxon>
        <taxon>Brassica</taxon>
    </lineage>
</organism>
<evidence type="ECO:0000256" key="8">
    <source>
        <dbReference type="SAM" id="MobiDB-lite"/>
    </source>
</evidence>
<dbReference type="GO" id="GO:0006364">
    <property type="term" value="P:rRNA processing"/>
    <property type="evidence" value="ECO:0007669"/>
    <property type="project" value="UniProtKB-KW"/>
</dbReference>
<dbReference type="GO" id="GO:0005732">
    <property type="term" value="C:sno(s)RNA-containing ribonucleoprotein complex"/>
    <property type="evidence" value="ECO:0007669"/>
    <property type="project" value="InterPro"/>
</dbReference>
<gene>
    <name evidence="9" type="ORF">BOLC8T46864H</name>
</gene>
<reference evidence="9" key="1">
    <citation type="submission" date="2018-11" db="EMBL/GenBank/DDBJ databases">
        <authorList>
            <consortium name="Genoscope - CEA"/>
            <person name="William W."/>
        </authorList>
    </citation>
    <scope>NUCLEOTIDE SEQUENCE</scope>
</reference>
<protein>
    <recommendedName>
        <fullName evidence="7">H/ACA ribonucleoprotein complex subunit</fullName>
    </recommendedName>
</protein>
<evidence type="ECO:0000256" key="7">
    <source>
        <dbReference type="RuleBase" id="RU364004"/>
    </source>
</evidence>
<feature type="compositionally biased region" description="Acidic residues" evidence="8">
    <location>
        <begin position="93"/>
        <end position="106"/>
    </location>
</feature>
<comment type="similarity">
    <text evidence="7">Belongs to the GAR1 family.</text>
</comment>
<evidence type="ECO:0000256" key="1">
    <source>
        <dbReference type="ARBA" id="ARBA00009801"/>
    </source>
</evidence>
<feature type="compositionally biased region" description="Polar residues" evidence="8">
    <location>
        <begin position="16"/>
        <end position="26"/>
    </location>
</feature>
<feature type="compositionally biased region" description="Basic and acidic residues" evidence="8">
    <location>
        <begin position="307"/>
        <end position="323"/>
    </location>
</feature>
<feature type="region of interest" description="Disordered" evidence="8">
    <location>
        <begin position="284"/>
        <end position="338"/>
    </location>
</feature>
<sequence>MEIGQEGVTVSDETRTVVSESISSESMFDVKPLLCGGMSANFDGVAEPAVKEAEPVVSKDSGAMEDEKGETSSAESESETSSSSSSSSASSSSEEEEEEESEEEESNKDKKFEDQMVMGKEDDMAEELEEGEIRNVDEEHEVEEDDVNEMVAWSNDEELGWQTNEPIRTKNDLKELPPVDATLEPHHVMLPLGVVLSVMSTQVTVGGMEEHSPLAEGSILWLTERRTPLGLVDEIFGQVECPLYSVRFNSESKVPEGVSEGTPVSFVADYAQHIFNTKELQKKGYDASGDNDEEVAEELEFSDDEKEAQYRKTQKVEKRRMMDDQNDSNARNKEEEKQ</sequence>
<feature type="region of interest" description="Disordered" evidence="8">
    <location>
        <begin position="49"/>
        <end position="115"/>
    </location>
</feature>
<evidence type="ECO:0000256" key="3">
    <source>
        <dbReference type="ARBA" id="ARBA00022552"/>
    </source>
</evidence>
<dbReference type="GO" id="GO:0001522">
    <property type="term" value="P:pseudouridine synthesis"/>
    <property type="evidence" value="ECO:0007669"/>
    <property type="project" value="InterPro"/>
</dbReference>
<keyword evidence="6 7" id="KW-0539">Nucleus</keyword>
<feature type="compositionally biased region" description="Acidic residues" evidence="8">
    <location>
        <begin position="289"/>
        <end position="306"/>
    </location>
</feature>
<evidence type="ECO:0000256" key="2">
    <source>
        <dbReference type="ARBA" id="ARBA00022517"/>
    </source>
</evidence>
<dbReference type="PANTHER" id="PTHR31633">
    <property type="entry name" value="H/ACA RIBONUCLEOPROTEIN COMPLEX NON-CORE SUBUNIT NAF1"/>
    <property type="match status" value="1"/>
</dbReference>
<proteinExistence type="inferred from homology"/>
<dbReference type="InterPro" id="IPR038664">
    <property type="entry name" value="Gar1/Naf1_Cbf5-bd_sf"/>
</dbReference>
<dbReference type="SUPFAM" id="SSF50447">
    <property type="entry name" value="Translation proteins"/>
    <property type="match status" value="1"/>
</dbReference>
<dbReference type="FunFam" id="2.40.10.230:FF:000002">
    <property type="entry name" value="H/ACA ribonucleoprotein complex non-core subunit NAF1"/>
    <property type="match status" value="1"/>
</dbReference>
<dbReference type="EMBL" id="LR031879">
    <property type="protein sequence ID" value="VDD53635.1"/>
    <property type="molecule type" value="Genomic_DNA"/>
</dbReference>
<dbReference type="GO" id="GO:0000493">
    <property type="term" value="P:box H/ACA snoRNP assembly"/>
    <property type="evidence" value="ECO:0007669"/>
    <property type="project" value="InterPro"/>
</dbReference>
<name>A0A3P6G864_BRAOL</name>
<dbReference type="InterPro" id="IPR009000">
    <property type="entry name" value="Transl_B-barrel_sf"/>
</dbReference>
<comment type="function">
    <text evidence="7">Required for ribosome biogenesis. Part of a complex which catalyzes pseudouridylation of rRNA. This involves the isomerization of uridine such that the ribose is subsequently attached to C5, instead of the normal N1. Pseudouridine ("psi") residues may serve to stabilize the conformation of rRNAs.</text>
</comment>
<evidence type="ECO:0000256" key="6">
    <source>
        <dbReference type="ARBA" id="ARBA00023242"/>
    </source>
</evidence>
<feature type="compositionally biased region" description="Low complexity" evidence="8">
    <location>
        <begin position="71"/>
        <end position="92"/>
    </location>
</feature>
<dbReference type="AlphaFoldDB" id="A0A3P6G864"/>
<keyword evidence="5 7" id="KW-0694">RNA-binding</keyword>
<keyword evidence="2 7" id="KW-0690">Ribosome biogenesis</keyword>
<dbReference type="PANTHER" id="PTHR31633:SF1">
    <property type="entry name" value="H_ACA RIBONUCLEOPROTEIN COMPLEX NON-CORE SUBUNIT NAF1"/>
    <property type="match status" value="1"/>
</dbReference>
<comment type="similarity">
    <text evidence="1">Belongs to the NAF1 family.</text>
</comment>
<comment type="subunit">
    <text evidence="7">Component of the small nucleolar ribonucleoprotein particles containing H/ACA-type snoRNAs (H/ACA snoRNPs).</text>
</comment>
<evidence type="ECO:0000256" key="4">
    <source>
        <dbReference type="ARBA" id="ARBA00022553"/>
    </source>
</evidence>
<keyword evidence="4" id="KW-0597">Phosphoprotein</keyword>
<dbReference type="Pfam" id="PF04410">
    <property type="entry name" value="Gar1"/>
    <property type="match status" value="1"/>
</dbReference>
<keyword evidence="7" id="KW-0687">Ribonucleoprotein</keyword>
<feature type="region of interest" description="Disordered" evidence="8">
    <location>
        <begin position="1"/>
        <end position="27"/>
    </location>
</feature>
<dbReference type="InterPro" id="IPR040309">
    <property type="entry name" value="Naf1"/>
</dbReference>
<dbReference type="GO" id="GO:0005730">
    <property type="term" value="C:nucleolus"/>
    <property type="evidence" value="ECO:0007669"/>
    <property type="project" value="UniProtKB-SubCell"/>
</dbReference>
<comment type="subcellular location">
    <subcellularLocation>
        <location evidence="7">Nucleus</location>
        <location evidence="7">Nucleolus</location>
    </subcellularLocation>
</comment>
<accession>A0A3P6G864</accession>
<evidence type="ECO:0000256" key="5">
    <source>
        <dbReference type="ARBA" id="ARBA00022884"/>
    </source>
</evidence>
<dbReference type="InterPro" id="IPR007504">
    <property type="entry name" value="H/ACA_rnp_Gar1/Naf1"/>
</dbReference>
<evidence type="ECO:0000313" key="9">
    <source>
        <dbReference type="EMBL" id="VDD53635.1"/>
    </source>
</evidence>
<keyword evidence="3 7" id="KW-0698">rRNA processing</keyword>
<dbReference type="GO" id="GO:0003723">
    <property type="term" value="F:RNA binding"/>
    <property type="evidence" value="ECO:0007669"/>
    <property type="project" value="UniProtKB-KW"/>
</dbReference>
<dbReference type="Gene3D" id="2.40.10.230">
    <property type="entry name" value="Probable tRNA pseudouridine synthase domain"/>
    <property type="match status" value="1"/>
</dbReference>